<dbReference type="Pfam" id="PF00646">
    <property type="entry name" value="F-box"/>
    <property type="match status" value="1"/>
</dbReference>
<dbReference type="PANTHER" id="PTHR32133">
    <property type="entry name" value="OS07G0120400 PROTEIN"/>
    <property type="match status" value="1"/>
</dbReference>
<organism evidence="3">
    <name type="scientific">Oryza brachyantha</name>
    <name type="common">malo sina</name>
    <dbReference type="NCBI Taxonomy" id="4533"/>
    <lineage>
        <taxon>Eukaryota</taxon>
        <taxon>Viridiplantae</taxon>
        <taxon>Streptophyta</taxon>
        <taxon>Embryophyta</taxon>
        <taxon>Tracheophyta</taxon>
        <taxon>Spermatophyta</taxon>
        <taxon>Magnoliopsida</taxon>
        <taxon>Liliopsida</taxon>
        <taxon>Poales</taxon>
        <taxon>Poaceae</taxon>
        <taxon>BOP clade</taxon>
        <taxon>Oryzoideae</taxon>
        <taxon>Oryzeae</taxon>
        <taxon>Oryzinae</taxon>
        <taxon>Oryza</taxon>
    </lineage>
</organism>
<evidence type="ECO:0000313" key="3">
    <source>
        <dbReference type="EnsemblPlants" id="OB10G11470.1"/>
    </source>
</evidence>
<dbReference type="OrthoDB" id="581435at2759"/>
<dbReference type="RefSeq" id="XP_015697194.2">
    <property type="nucleotide sequence ID" value="XM_015841708.2"/>
</dbReference>
<feature type="domain" description="F-box" evidence="2">
    <location>
        <begin position="31"/>
        <end position="72"/>
    </location>
</feature>
<evidence type="ECO:0000313" key="4">
    <source>
        <dbReference type="Proteomes" id="UP000006038"/>
    </source>
</evidence>
<dbReference type="PANTHER" id="PTHR32133:SF396">
    <property type="entry name" value="OS10G0141600 PROTEIN"/>
    <property type="match status" value="1"/>
</dbReference>
<feature type="region of interest" description="Disordered" evidence="1">
    <location>
        <begin position="1"/>
        <end position="29"/>
    </location>
</feature>
<keyword evidence="4" id="KW-1185">Reference proteome</keyword>
<dbReference type="OMA" id="GSCPFFI"/>
<name>J3N0U9_ORYBR</name>
<accession>J3N0U9</accession>
<dbReference type="HOGENOM" id="CLU_017945_2_2_1"/>
<dbReference type="Proteomes" id="UP000006038">
    <property type="component" value="Chromosome 10"/>
</dbReference>
<protein>
    <recommendedName>
        <fullName evidence="2">F-box domain-containing protein</fullName>
    </recommendedName>
</protein>
<evidence type="ECO:0000259" key="2">
    <source>
        <dbReference type="SMART" id="SM00256"/>
    </source>
</evidence>
<proteinExistence type="predicted"/>
<dbReference type="Gramene" id="OB10G11470.1">
    <property type="protein sequence ID" value="OB10G11470.1"/>
    <property type="gene ID" value="OB10G11470"/>
</dbReference>
<reference evidence="3" key="1">
    <citation type="journal article" date="2013" name="Nat. Commun.">
        <title>Whole-genome sequencing of Oryza brachyantha reveals mechanisms underlying Oryza genome evolution.</title>
        <authorList>
            <person name="Chen J."/>
            <person name="Huang Q."/>
            <person name="Gao D."/>
            <person name="Wang J."/>
            <person name="Lang Y."/>
            <person name="Liu T."/>
            <person name="Li B."/>
            <person name="Bai Z."/>
            <person name="Luis Goicoechea J."/>
            <person name="Liang C."/>
            <person name="Chen C."/>
            <person name="Zhang W."/>
            <person name="Sun S."/>
            <person name="Liao Y."/>
            <person name="Zhang X."/>
            <person name="Yang L."/>
            <person name="Song C."/>
            <person name="Wang M."/>
            <person name="Shi J."/>
            <person name="Liu G."/>
            <person name="Liu J."/>
            <person name="Zhou H."/>
            <person name="Zhou W."/>
            <person name="Yu Q."/>
            <person name="An N."/>
            <person name="Chen Y."/>
            <person name="Cai Q."/>
            <person name="Wang B."/>
            <person name="Liu B."/>
            <person name="Min J."/>
            <person name="Huang Y."/>
            <person name="Wu H."/>
            <person name="Li Z."/>
            <person name="Zhang Y."/>
            <person name="Yin Y."/>
            <person name="Song W."/>
            <person name="Jiang J."/>
            <person name="Jackson S.A."/>
            <person name="Wing R.A."/>
            <person name="Wang J."/>
            <person name="Chen M."/>
        </authorList>
    </citation>
    <scope>NUCLEOTIDE SEQUENCE [LARGE SCALE GENOMIC DNA]</scope>
    <source>
        <strain evidence="3">cv. IRGC 101232</strain>
    </source>
</reference>
<dbReference type="eggNOG" id="ENOG502R1VF">
    <property type="taxonomic scope" value="Eukaryota"/>
</dbReference>
<dbReference type="InterPro" id="IPR001810">
    <property type="entry name" value="F-box_dom"/>
</dbReference>
<dbReference type="InterPro" id="IPR036047">
    <property type="entry name" value="F-box-like_dom_sf"/>
</dbReference>
<dbReference type="GeneID" id="102717552"/>
<dbReference type="SUPFAM" id="SSF81383">
    <property type="entry name" value="F-box domain"/>
    <property type="match status" value="1"/>
</dbReference>
<reference evidence="3" key="2">
    <citation type="submission" date="2013-04" db="UniProtKB">
        <authorList>
            <consortium name="EnsemblPlants"/>
        </authorList>
    </citation>
    <scope>IDENTIFICATION</scope>
</reference>
<dbReference type="Gene3D" id="1.20.1280.50">
    <property type="match status" value="1"/>
</dbReference>
<gene>
    <name evidence="3" type="primary">LOC102717552</name>
</gene>
<dbReference type="AlphaFoldDB" id="J3N0U9"/>
<sequence length="454" mass="50185">MDAPATPYRGRRSKRQRGGEPSEEPSPASLLPDYILAEILLRLPPDPSSLPRVSLVCKRWLRLVTGPLFHGRFHNPGGRRAPLLGFFHNSFTLPCFIPTGSAPDRVPAEAFSLRRHPGRWLFLGCRRGRALLASPFSAWRHLMVWDPLSGDRHDIPVPIAFDQRYFRGAALLCDAAVCHRPTPFRVIFAFVDQLRLPCACSYSSQSGTWGCVFYGKAVIPQGLKSAMESDPVRLGGGISGEKISAIDMRPPVPVGNVLYWLLLRNYILAFNMDAKNLATNVIAGPDPVYFLNDWSVQIMPAEGGKKLGFLALKCLCLNLWVRQKHSGSSTASWAISRTMKLDMFLPPELLSLRGGVLAQLALLGSTEDGDVVFLQTTIGVFTVQLDGMKFKLVLPDEKLAVVYPYSSFYLTGKLTYPTLYRTRLRGMAQPVGAMRLKESGGTVEGLVVGVRKDN</sequence>
<dbReference type="SMART" id="SM00256">
    <property type="entry name" value="FBOX"/>
    <property type="match status" value="1"/>
</dbReference>
<dbReference type="EnsemblPlants" id="OB10G11470.1">
    <property type="protein sequence ID" value="OB10G11470.1"/>
    <property type="gene ID" value="OB10G11470"/>
</dbReference>
<evidence type="ECO:0000256" key="1">
    <source>
        <dbReference type="SAM" id="MobiDB-lite"/>
    </source>
</evidence>